<gene>
    <name evidence="1" type="ORF">BLX24_19160</name>
</gene>
<dbReference type="EMBL" id="MORL01000011">
    <property type="protein sequence ID" value="OIN57600.1"/>
    <property type="molecule type" value="Genomic_DNA"/>
</dbReference>
<dbReference type="AlphaFoldDB" id="A0A1S2VGQ7"/>
<dbReference type="RefSeq" id="WP_071504807.1">
    <property type="nucleotide sequence ID" value="NZ_MORL01000011.1"/>
</dbReference>
<evidence type="ECO:0000313" key="1">
    <source>
        <dbReference type="EMBL" id="OIN57600.1"/>
    </source>
</evidence>
<dbReference type="Proteomes" id="UP000181790">
    <property type="component" value="Unassembled WGS sequence"/>
</dbReference>
<name>A0A1S2VGQ7_9BACT</name>
<dbReference type="OrthoDB" id="957711at2"/>
<sequence length="133" mass="14968">MESLDKEQTKELIAMWEKTACYLCRFQTTHWNEFSFEQHLDVNAYQNSLLTRAHDLQNRPAPPAFRQADHLLSVVRTATCRGLTVFDKTNDLSICLSSGAILVALAAYVSRADNDGIQVVVRELDNVLAQVNA</sequence>
<keyword evidence="2" id="KW-1185">Reference proteome</keyword>
<proteinExistence type="predicted"/>
<protein>
    <submittedName>
        <fullName evidence="1">Uncharacterized protein</fullName>
    </submittedName>
</protein>
<evidence type="ECO:0000313" key="2">
    <source>
        <dbReference type="Proteomes" id="UP000181790"/>
    </source>
</evidence>
<organism evidence="1 2">
    <name type="scientific">Arsenicibacter rosenii</name>
    <dbReference type="NCBI Taxonomy" id="1750698"/>
    <lineage>
        <taxon>Bacteria</taxon>
        <taxon>Pseudomonadati</taxon>
        <taxon>Bacteroidota</taxon>
        <taxon>Cytophagia</taxon>
        <taxon>Cytophagales</taxon>
        <taxon>Spirosomataceae</taxon>
        <taxon>Arsenicibacter</taxon>
    </lineage>
</organism>
<comment type="caution">
    <text evidence="1">The sequence shown here is derived from an EMBL/GenBank/DDBJ whole genome shotgun (WGS) entry which is preliminary data.</text>
</comment>
<accession>A0A1S2VGQ7</accession>
<reference evidence="1 2" key="1">
    <citation type="submission" date="2016-10" db="EMBL/GenBank/DDBJ databases">
        <title>Arsenicibacter rosenii gen. nov., sp. nov., an efficient arsenic-methylating bacterium isolated from an arsenic-contaminated paddy soil.</title>
        <authorList>
            <person name="Huang K."/>
        </authorList>
    </citation>
    <scope>NUCLEOTIDE SEQUENCE [LARGE SCALE GENOMIC DNA]</scope>
    <source>
        <strain evidence="1 2">SM-1</strain>
    </source>
</reference>